<reference evidence="12" key="1">
    <citation type="submission" date="2016-11" db="UniProtKB">
        <authorList>
            <consortium name="WormBaseParasite"/>
        </authorList>
    </citation>
    <scope>IDENTIFICATION</scope>
</reference>
<dbReference type="WBParaSite" id="BXY_0705500.1">
    <property type="protein sequence ID" value="BXY_0705500.1"/>
    <property type="gene ID" value="BXY_0705500"/>
</dbReference>
<dbReference type="Proteomes" id="UP000659654">
    <property type="component" value="Unassembled WGS sequence"/>
</dbReference>
<dbReference type="SMR" id="A0A1I7S226"/>
<evidence type="ECO:0000256" key="3">
    <source>
        <dbReference type="ARBA" id="ARBA00018306"/>
    </source>
</evidence>
<dbReference type="Proteomes" id="UP000095284">
    <property type="component" value="Unplaced"/>
</dbReference>
<dbReference type="EMBL" id="CAJFCV020000001">
    <property type="protein sequence ID" value="CAG9090347.1"/>
    <property type="molecule type" value="Genomic_DNA"/>
</dbReference>
<protein>
    <recommendedName>
        <fullName evidence="3">Gamma-secretase subunit PEN-2</fullName>
    </recommendedName>
</protein>
<evidence type="ECO:0000313" key="11">
    <source>
        <dbReference type="Proteomes" id="UP000659654"/>
    </source>
</evidence>
<sequence>MASLAKLNLDERLDLCRKYFFIGLLALPFVWLANVLWFGPTIWNKKIAEMEVPEKSMIKYLIGSAVGVVFWTVFASFWVYIYSTNRVNRVEWAESLTFLFPLGRV</sequence>
<evidence type="ECO:0000256" key="2">
    <source>
        <dbReference type="ARBA" id="ARBA00009607"/>
    </source>
</evidence>
<dbReference type="AlphaFoldDB" id="A0A1I7S226"/>
<name>A0A1I7S226_BURXY</name>
<proteinExistence type="inferred from homology"/>
<keyword evidence="6 8" id="KW-1133">Transmembrane helix</keyword>
<evidence type="ECO:0000256" key="6">
    <source>
        <dbReference type="ARBA" id="ARBA00022989"/>
    </source>
</evidence>
<evidence type="ECO:0000256" key="8">
    <source>
        <dbReference type="SAM" id="Phobius"/>
    </source>
</evidence>
<keyword evidence="4 8" id="KW-0812">Transmembrane</keyword>
<feature type="transmembrane region" description="Helical" evidence="8">
    <location>
        <begin position="60"/>
        <end position="81"/>
    </location>
</feature>
<comment type="subcellular location">
    <subcellularLocation>
        <location evidence="1">Membrane</location>
        <topology evidence="1">Multi-pass membrane protein</topology>
    </subcellularLocation>
</comment>
<keyword evidence="5" id="KW-0914">Notch signaling pathway</keyword>
<dbReference type="Pfam" id="PF10251">
    <property type="entry name" value="PEN-2"/>
    <property type="match status" value="1"/>
</dbReference>
<dbReference type="GO" id="GO:0007220">
    <property type="term" value="P:Notch receptor processing"/>
    <property type="evidence" value="ECO:0007669"/>
    <property type="project" value="TreeGrafter"/>
</dbReference>
<evidence type="ECO:0000313" key="9">
    <source>
        <dbReference type="EMBL" id="CAD5212352.1"/>
    </source>
</evidence>
<organism evidence="10 12">
    <name type="scientific">Bursaphelenchus xylophilus</name>
    <name type="common">Pinewood nematode worm</name>
    <name type="synonym">Aphelenchoides xylophilus</name>
    <dbReference type="NCBI Taxonomy" id="6326"/>
    <lineage>
        <taxon>Eukaryota</taxon>
        <taxon>Metazoa</taxon>
        <taxon>Ecdysozoa</taxon>
        <taxon>Nematoda</taxon>
        <taxon>Chromadorea</taxon>
        <taxon>Rhabditida</taxon>
        <taxon>Tylenchina</taxon>
        <taxon>Tylenchomorpha</taxon>
        <taxon>Aphelenchoidea</taxon>
        <taxon>Aphelenchoididae</taxon>
        <taxon>Bursaphelenchus</taxon>
    </lineage>
</organism>
<gene>
    <name evidence="9" type="ORF">BXYJ_LOCUS2877</name>
</gene>
<reference evidence="9" key="2">
    <citation type="submission" date="2020-09" db="EMBL/GenBank/DDBJ databases">
        <authorList>
            <person name="Kikuchi T."/>
        </authorList>
    </citation>
    <scope>NUCLEOTIDE SEQUENCE</scope>
    <source>
        <strain evidence="9">Ka4C1</strain>
    </source>
</reference>
<feature type="transmembrane region" description="Helical" evidence="8">
    <location>
        <begin position="20"/>
        <end position="39"/>
    </location>
</feature>
<dbReference type="GO" id="GO:0070765">
    <property type="term" value="C:gamma-secretase complex"/>
    <property type="evidence" value="ECO:0007669"/>
    <property type="project" value="TreeGrafter"/>
</dbReference>
<dbReference type="InterPro" id="IPR019379">
    <property type="entry name" value="Gamma_Secretase_Asp_P_PEN2"/>
</dbReference>
<dbReference type="PANTHER" id="PTHR16318">
    <property type="entry name" value="GAMMA-SECRETASE SUBUNIT PEN-2"/>
    <property type="match status" value="1"/>
</dbReference>
<keyword evidence="7 8" id="KW-0472">Membrane</keyword>
<evidence type="ECO:0000256" key="7">
    <source>
        <dbReference type="ARBA" id="ARBA00023136"/>
    </source>
</evidence>
<evidence type="ECO:0000313" key="10">
    <source>
        <dbReference type="Proteomes" id="UP000095284"/>
    </source>
</evidence>
<keyword evidence="11" id="KW-1185">Reference proteome</keyword>
<dbReference type="EMBL" id="CAJFDI010000001">
    <property type="protein sequence ID" value="CAD5212352.1"/>
    <property type="molecule type" value="Genomic_DNA"/>
</dbReference>
<comment type="similarity">
    <text evidence="2">Belongs to the PEN-2 family.</text>
</comment>
<evidence type="ECO:0000256" key="4">
    <source>
        <dbReference type="ARBA" id="ARBA00022692"/>
    </source>
</evidence>
<dbReference type="GO" id="GO:0007219">
    <property type="term" value="P:Notch signaling pathway"/>
    <property type="evidence" value="ECO:0007669"/>
    <property type="project" value="UniProtKB-KW"/>
</dbReference>
<dbReference type="OrthoDB" id="524898at2759"/>
<dbReference type="PANTHER" id="PTHR16318:SF0">
    <property type="entry name" value="GAMMA-SECRETASE SUBUNIT PEN-2"/>
    <property type="match status" value="1"/>
</dbReference>
<dbReference type="Proteomes" id="UP000582659">
    <property type="component" value="Unassembled WGS sequence"/>
</dbReference>
<evidence type="ECO:0000256" key="5">
    <source>
        <dbReference type="ARBA" id="ARBA00022976"/>
    </source>
</evidence>
<evidence type="ECO:0000256" key="1">
    <source>
        <dbReference type="ARBA" id="ARBA00004141"/>
    </source>
</evidence>
<accession>A0A1I7S226</accession>
<evidence type="ECO:0000313" key="12">
    <source>
        <dbReference type="WBParaSite" id="BXY_0705500.1"/>
    </source>
</evidence>